<feature type="domain" description="Mutator-like transposase" evidence="1">
    <location>
        <begin position="5"/>
        <end position="84"/>
    </location>
</feature>
<protein>
    <recommendedName>
        <fullName evidence="1">Mutator-like transposase domain-containing protein</fullName>
    </recommendedName>
</protein>
<dbReference type="InterPro" id="IPR049012">
    <property type="entry name" value="Mutator_transp_dom"/>
</dbReference>
<dbReference type="AlphaFoldDB" id="A0A4Y2AQA7"/>
<dbReference type="OrthoDB" id="6434791at2759"/>
<evidence type="ECO:0000313" key="3">
    <source>
        <dbReference type="Proteomes" id="UP000499080"/>
    </source>
</evidence>
<evidence type="ECO:0000259" key="1">
    <source>
        <dbReference type="Pfam" id="PF20700"/>
    </source>
</evidence>
<dbReference type="Pfam" id="PF20700">
    <property type="entry name" value="Mutator"/>
    <property type="match status" value="1"/>
</dbReference>
<evidence type="ECO:0000313" key="2">
    <source>
        <dbReference type="EMBL" id="GBL81697.1"/>
    </source>
</evidence>
<gene>
    <name evidence="2" type="ORF">AVEN_93476_1</name>
</gene>
<proteinExistence type="predicted"/>
<keyword evidence="3" id="KW-1185">Reference proteome</keyword>
<organism evidence="2 3">
    <name type="scientific">Araneus ventricosus</name>
    <name type="common">Orbweaver spider</name>
    <name type="synonym">Epeira ventricosa</name>
    <dbReference type="NCBI Taxonomy" id="182803"/>
    <lineage>
        <taxon>Eukaryota</taxon>
        <taxon>Metazoa</taxon>
        <taxon>Ecdysozoa</taxon>
        <taxon>Arthropoda</taxon>
        <taxon>Chelicerata</taxon>
        <taxon>Arachnida</taxon>
        <taxon>Araneae</taxon>
        <taxon>Araneomorphae</taxon>
        <taxon>Entelegynae</taxon>
        <taxon>Araneoidea</taxon>
        <taxon>Araneidae</taxon>
        <taxon>Araneus</taxon>
    </lineage>
</organism>
<reference evidence="2 3" key="1">
    <citation type="journal article" date="2019" name="Sci. Rep.">
        <title>Orb-weaving spider Araneus ventricosus genome elucidates the spidroin gene catalogue.</title>
        <authorList>
            <person name="Kono N."/>
            <person name="Nakamura H."/>
            <person name="Ohtoshi R."/>
            <person name="Moran D.A.P."/>
            <person name="Shinohara A."/>
            <person name="Yoshida Y."/>
            <person name="Fujiwara M."/>
            <person name="Mori M."/>
            <person name="Tomita M."/>
            <person name="Arakawa K."/>
        </authorList>
    </citation>
    <scope>NUCLEOTIDE SEQUENCE [LARGE SCALE GENOMIC DNA]</scope>
</reference>
<sequence>MCRMSNSSSNRAQDCVKHIGSSGSMEVVGVYRMFERSEKMRNLLYLKYFGDGDSKSYDNVKDIYGKDSVKKLEYIGHIQKRVGTIRKLKVNTKVWEGKES</sequence>
<accession>A0A4Y2AQA7</accession>
<dbReference type="EMBL" id="BGPR01000026">
    <property type="protein sequence ID" value="GBL81697.1"/>
    <property type="molecule type" value="Genomic_DNA"/>
</dbReference>
<dbReference type="Proteomes" id="UP000499080">
    <property type="component" value="Unassembled WGS sequence"/>
</dbReference>
<comment type="caution">
    <text evidence="2">The sequence shown here is derived from an EMBL/GenBank/DDBJ whole genome shotgun (WGS) entry which is preliminary data.</text>
</comment>
<name>A0A4Y2AQA7_ARAVE</name>